<evidence type="ECO:0000259" key="1">
    <source>
        <dbReference type="Pfam" id="PF01370"/>
    </source>
</evidence>
<dbReference type="CDD" id="cd08946">
    <property type="entry name" value="SDR_e"/>
    <property type="match status" value="1"/>
</dbReference>
<dbReference type="Gene3D" id="3.40.50.720">
    <property type="entry name" value="NAD(P)-binding Rossmann-like Domain"/>
    <property type="match status" value="1"/>
</dbReference>
<keyword evidence="3" id="KW-1185">Reference proteome</keyword>
<dbReference type="EC" id="5.1.3.2" evidence="2"/>
<keyword evidence="2" id="KW-0413">Isomerase</keyword>
<dbReference type="InterPro" id="IPR050177">
    <property type="entry name" value="Lipid_A_modif_metabolic_enz"/>
</dbReference>
<dbReference type="SUPFAM" id="SSF51735">
    <property type="entry name" value="NAD(P)-binding Rossmann-fold domains"/>
    <property type="match status" value="1"/>
</dbReference>
<protein>
    <submittedName>
        <fullName evidence="2">UDP-glucose 4-epimerase</fullName>
        <ecNumber evidence="2">5.1.3.2</ecNumber>
    </submittedName>
</protein>
<dbReference type="InterPro" id="IPR036291">
    <property type="entry name" value="NAD(P)-bd_dom_sf"/>
</dbReference>
<sequence length="358" mass="39510">MRVLVTGSQGYIGSILTTRLREAECDVVGLDTGWFNDCLFQPSQDGFVLRKQDMRDVTLEDLAGFDAILHLAALSNDPLGNLDPELTLRLNHEGTLRLAKFAKQAGVRRFIVSSSCSIYGKAGDALIDETAQLNPVTPYGMSKALIDRDVSQLADDSFTPVFLRHATAYGASPRLRLDLVLNDLVASAFLTGKILMLSDGTPWRPLVHIEDISQAFIAALKAPLEAVHNEAFNIGSTSENYRISELADIIRQTIPNATIEYAPGAGPDLRCYRVDFSKAELKLPGFEPQWTVTRGVEQLLAAYQARPLTADDMNGHSYRRLARLQQLRVQGLIDEDLRWTEPVTAEAHQDSPSGELMI</sequence>
<name>A0A5B9Q770_9BACT</name>
<dbReference type="OrthoDB" id="258549at2"/>
<accession>A0A5B9Q770</accession>
<dbReference type="RefSeq" id="WP_148073420.1">
    <property type="nucleotide sequence ID" value="NZ_CP042913.1"/>
</dbReference>
<dbReference type="Pfam" id="PF01370">
    <property type="entry name" value="Epimerase"/>
    <property type="match status" value="1"/>
</dbReference>
<organism evidence="2 3">
    <name type="scientific">Bythopirellula goksoeyrii</name>
    <dbReference type="NCBI Taxonomy" id="1400387"/>
    <lineage>
        <taxon>Bacteria</taxon>
        <taxon>Pseudomonadati</taxon>
        <taxon>Planctomycetota</taxon>
        <taxon>Planctomycetia</taxon>
        <taxon>Pirellulales</taxon>
        <taxon>Lacipirellulaceae</taxon>
        <taxon>Bythopirellula</taxon>
    </lineage>
</organism>
<gene>
    <name evidence="2" type="primary">galE_1</name>
    <name evidence="2" type="ORF">Pr1d_21120</name>
</gene>
<reference evidence="2 3" key="1">
    <citation type="submission" date="2019-08" db="EMBL/GenBank/DDBJ databases">
        <title>Deep-cultivation of Planctomycetes and their phenomic and genomic characterization uncovers novel biology.</title>
        <authorList>
            <person name="Wiegand S."/>
            <person name="Jogler M."/>
            <person name="Boedeker C."/>
            <person name="Pinto D."/>
            <person name="Vollmers J."/>
            <person name="Rivas-Marin E."/>
            <person name="Kohn T."/>
            <person name="Peeters S.H."/>
            <person name="Heuer A."/>
            <person name="Rast P."/>
            <person name="Oberbeckmann S."/>
            <person name="Bunk B."/>
            <person name="Jeske O."/>
            <person name="Meyerdierks A."/>
            <person name="Storesund J.E."/>
            <person name="Kallscheuer N."/>
            <person name="Luecker S."/>
            <person name="Lage O.M."/>
            <person name="Pohl T."/>
            <person name="Merkel B.J."/>
            <person name="Hornburger P."/>
            <person name="Mueller R.-W."/>
            <person name="Bruemmer F."/>
            <person name="Labrenz M."/>
            <person name="Spormann A.M."/>
            <person name="Op den Camp H."/>
            <person name="Overmann J."/>
            <person name="Amann R."/>
            <person name="Jetten M.S.M."/>
            <person name="Mascher T."/>
            <person name="Medema M.H."/>
            <person name="Devos D.P."/>
            <person name="Kaster A.-K."/>
            <person name="Ovreas L."/>
            <person name="Rohde M."/>
            <person name="Galperin M.Y."/>
            <person name="Jogler C."/>
        </authorList>
    </citation>
    <scope>NUCLEOTIDE SEQUENCE [LARGE SCALE GENOMIC DNA]</scope>
    <source>
        <strain evidence="2 3">Pr1d</strain>
    </source>
</reference>
<dbReference type="KEGG" id="bgok:Pr1d_21120"/>
<dbReference type="PANTHER" id="PTHR43245">
    <property type="entry name" value="BIFUNCTIONAL POLYMYXIN RESISTANCE PROTEIN ARNA"/>
    <property type="match status" value="1"/>
</dbReference>
<dbReference type="InterPro" id="IPR001509">
    <property type="entry name" value="Epimerase_deHydtase"/>
</dbReference>
<dbReference type="AlphaFoldDB" id="A0A5B9Q770"/>
<dbReference type="Proteomes" id="UP000323917">
    <property type="component" value="Chromosome"/>
</dbReference>
<proteinExistence type="predicted"/>
<feature type="domain" description="NAD-dependent epimerase/dehydratase" evidence="1">
    <location>
        <begin position="3"/>
        <end position="235"/>
    </location>
</feature>
<dbReference type="GO" id="GO:0003978">
    <property type="term" value="F:UDP-glucose 4-epimerase activity"/>
    <property type="evidence" value="ECO:0007669"/>
    <property type="project" value="UniProtKB-EC"/>
</dbReference>
<evidence type="ECO:0000313" key="3">
    <source>
        <dbReference type="Proteomes" id="UP000323917"/>
    </source>
</evidence>
<dbReference type="PANTHER" id="PTHR43245:SF23">
    <property type="entry name" value="NAD(P)-BINDING DOMAIN-CONTAINING PROTEIN"/>
    <property type="match status" value="1"/>
</dbReference>
<evidence type="ECO:0000313" key="2">
    <source>
        <dbReference type="EMBL" id="QEG34827.1"/>
    </source>
</evidence>
<dbReference type="EMBL" id="CP042913">
    <property type="protein sequence ID" value="QEG34827.1"/>
    <property type="molecule type" value="Genomic_DNA"/>
</dbReference>